<protein>
    <submittedName>
        <fullName evidence="1">Uncharacterized protein</fullName>
    </submittedName>
</protein>
<evidence type="ECO:0000313" key="1">
    <source>
        <dbReference type="EMBL" id="KGB26471.1"/>
    </source>
</evidence>
<dbReference type="AlphaFoldDB" id="A0A094ZWV4"/>
<evidence type="ECO:0000313" key="2">
    <source>
        <dbReference type="Proteomes" id="UP000029448"/>
    </source>
</evidence>
<accession>A0A094ZWV4</accession>
<proteinExistence type="predicted"/>
<dbReference type="PATRIC" id="fig|104102.7.peg.171"/>
<gene>
    <name evidence="1" type="ORF">AtDm6_0174</name>
</gene>
<keyword evidence="2" id="KW-1185">Reference proteome</keyword>
<reference evidence="1 2" key="1">
    <citation type="submission" date="2014-06" db="EMBL/GenBank/DDBJ databases">
        <title>Functional and comparative genomic analyses of the Drosophila gut microbiota identify candidate symbiosis factors.</title>
        <authorList>
            <person name="Newell P.D."/>
            <person name="Chaston J.M."/>
            <person name="Douglas A.E."/>
        </authorList>
    </citation>
    <scope>NUCLEOTIDE SEQUENCE [LARGE SCALE GENOMIC DNA]</scope>
    <source>
        <strain evidence="1 2">DmCS_006</strain>
    </source>
</reference>
<name>A0A094ZWV4_9PROT</name>
<organism evidence="1 2">
    <name type="scientific">Acetobacter tropicalis</name>
    <dbReference type="NCBI Taxonomy" id="104102"/>
    <lineage>
        <taxon>Bacteria</taxon>
        <taxon>Pseudomonadati</taxon>
        <taxon>Pseudomonadota</taxon>
        <taxon>Alphaproteobacteria</taxon>
        <taxon>Acetobacterales</taxon>
        <taxon>Acetobacteraceae</taxon>
        <taxon>Acetobacter</taxon>
    </lineage>
</organism>
<dbReference type="Proteomes" id="UP000029448">
    <property type="component" value="Unassembled WGS sequence"/>
</dbReference>
<comment type="caution">
    <text evidence="1">The sequence shown here is derived from an EMBL/GenBank/DDBJ whole genome shotgun (WGS) entry which is preliminary data.</text>
</comment>
<sequence>MLSRGMMHGRTFLYAHVRRIKNGRTVLPHSGGGKGNAGVVLIKE</sequence>
<dbReference type="EMBL" id="JOKM01000007">
    <property type="protein sequence ID" value="KGB26471.1"/>
    <property type="molecule type" value="Genomic_DNA"/>
</dbReference>